<dbReference type="AlphaFoldDB" id="A0A1Y3PH18"/>
<dbReference type="SMART" id="SM00646">
    <property type="entry name" value="Ami_3"/>
    <property type="match status" value="1"/>
</dbReference>
<organism evidence="4 5">
    <name type="scientific">Bacillus thermozeamaize</name>
    <dbReference type="NCBI Taxonomy" id="230954"/>
    <lineage>
        <taxon>Bacteria</taxon>
        <taxon>Bacillati</taxon>
        <taxon>Bacillota</taxon>
        <taxon>Bacilli</taxon>
        <taxon>Bacillales</taxon>
        <taxon>Bacillaceae</taxon>
        <taxon>Bacillus</taxon>
    </lineage>
</organism>
<sequence length="238" mass="26425">MRIAIDAGHGPDTPGKRSPDGSLREYQFNSAVARYVADELLHGYEDVEILFTHDDSRDVPLKERTDKANAWGADLFVSIHANAAGIGGWSDAQGIETYVYKTLPQKAVAVAAAVQNHLVKTTGRRDRGVKTADFHVLRETRMPAILVECGFMTNREECELLKSDAYRRKCAEAIVAGIVEVYGLKPKQPVQEPATDGVSVWAREARDWAVSRGISDGTRPKDPVTREEVWTMLYRALK</sequence>
<accession>A0A1Y3PH18</accession>
<dbReference type="SUPFAM" id="SSF53187">
    <property type="entry name" value="Zn-dependent exopeptidases"/>
    <property type="match status" value="1"/>
</dbReference>
<dbReference type="CDD" id="cd02696">
    <property type="entry name" value="MurNAc-LAA"/>
    <property type="match status" value="1"/>
</dbReference>
<dbReference type="GO" id="GO:0030288">
    <property type="term" value="C:outer membrane-bounded periplasmic space"/>
    <property type="evidence" value="ECO:0007669"/>
    <property type="project" value="TreeGrafter"/>
</dbReference>
<name>A0A1Y3PH18_9BACI</name>
<dbReference type="PANTHER" id="PTHR30404:SF0">
    <property type="entry name" value="N-ACETYLMURAMOYL-L-ALANINE AMIDASE AMIC"/>
    <property type="match status" value="1"/>
</dbReference>
<evidence type="ECO:0000256" key="1">
    <source>
        <dbReference type="ARBA" id="ARBA00022801"/>
    </source>
</evidence>
<proteinExistence type="predicted"/>
<dbReference type="Proteomes" id="UP000196475">
    <property type="component" value="Unassembled WGS sequence"/>
</dbReference>
<evidence type="ECO:0000313" key="5">
    <source>
        <dbReference type="Proteomes" id="UP000196475"/>
    </source>
</evidence>
<dbReference type="PANTHER" id="PTHR30404">
    <property type="entry name" value="N-ACETYLMURAMOYL-L-ALANINE AMIDASE"/>
    <property type="match status" value="1"/>
</dbReference>
<dbReference type="Pfam" id="PF01520">
    <property type="entry name" value="Amidase_3"/>
    <property type="match status" value="1"/>
</dbReference>
<protein>
    <recommendedName>
        <fullName evidence="3">MurNAc-LAA domain-containing protein</fullName>
    </recommendedName>
</protein>
<keyword evidence="1" id="KW-0378">Hydrolase</keyword>
<dbReference type="InterPro" id="IPR050695">
    <property type="entry name" value="N-acetylmuramoyl_amidase_3"/>
</dbReference>
<dbReference type="EMBL" id="LZRT01000087">
    <property type="protein sequence ID" value="OUM86641.1"/>
    <property type="molecule type" value="Genomic_DNA"/>
</dbReference>
<dbReference type="Gene3D" id="3.40.630.40">
    <property type="entry name" value="Zn-dependent exopeptidases"/>
    <property type="match status" value="1"/>
</dbReference>
<evidence type="ECO:0000259" key="3">
    <source>
        <dbReference type="SMART" id="SM00646"/>
    </source>
</evidence>
<evidence type="ECO:0000256" key="2">
    <source>
        <dbReference type="SAM" id="MobiDB-lite"/>
    </source>
</evidence>
<evidence type="ECO:0000313" key="4">
    <source>
        <dbReference type="EMBL" id="OUM86641.1"/>
    </source>
</evidence>
<gene>
    <name evidence="4" type="ORF">BAA01_11570</name>
</gene>
<dbReference type="GO" id="GO:0008745">
    <property type="term" value="F:N-acetylmuramoyl-L-alanine amidase activity"/>
    <property type="evidence" value="ECO:0007669"/>
    <property type="project" value="InterPro"/>
</dbReference>
<feature type="domain" description="MurNAc-LAA" evidence="3">
    <location>
        <begin position="65"/>
        <end position="179"/>
    </location>
</feature>
<feature type="region of interest" description="Disordered" evidence="2">
    <location>
        <begin position="1"/>
        <end position="23"/>
    </location>
</feature>
<dbReference type="GO" id="GO:0009253">
    <property type="term" value="P:peptidoglycan catabolic process"/>
    <property type="evidence" value="ECO:0007669"/>
    <property type="project" value="InterPro"/>
</dbReference>
<reference evidence="5" key="1">
    <citation type="submission" date="2016-06" db="EMBL/GenBank/DDBJ databases">
        <authorList>
            <person name="Nascimento L."/>
            <person name="Pereira R.V."/>
            <person name="Martins L.F."/>
            <person name="Quaggio R.B."/>
            <person name="Silva A.M."/>
            <person name="Setubal J.C."/>
        </authorList>
    </citation>
    <scope>NUCLEOTIDE SEQUENCE [LARGE SCALE GENOMIC DNA]</scope>
</reference>
<comment type="caution">
    <text evidence="4">The sequence shown here is derived from an EMBL/GenBank/DDBJ whole genome shotgun (WGS) entry which is preliminary data.</text>
</comment>
<dbReference type="InterPro" id="IPR002508">
    <property type="entry name" value="MurNAc-LAA_cat"/>
</dbReference>
<feature type="compositionally biased region" description="Basic and acidic residues" evidence="2">
    <location>
        <begin position="14"/>
        <end position="23"/>
    </location>
</feature>